<gene>
    <name evidence="1" type="ORF">S03H2_53649</name>
</gene>
<sequence>MGVKYSKFFTVKGALSLEPVTILVKQTEDDDSNIISIESLEGEYLSVNDLKKAIRRIREDVKIDDKIHNILPLKLPDAVKLVEALNEAIVTGGPG</sequence>
<comment type="caution">
    <text evidence="1">The sequence shown here is derived from an EMBL/GenBank/DDBJ whole genome shotgun (WGS) entry which is preliminary data.</text>
</comment>
<name>X1GVW4_9ZZZZ</name>
<accession>X1GVW4</accession>
<dbReference type="EMBL" id="BARU01034154">
    <property type="protein sequence ID" value="GAH62051.1"/>
    <property type="molecule type" value="Genomic_DNA"/>
</dbReference>
<protein>
    <submittedName>
        <fullName evidence="1">Uncharacterized protein</fullName>
    </submittedName>
</protein>
<reference evidence="1" key="1">
    <citation type="journal article" date="2014" name="Front. Microbiol.">
        <title>High frequency of phylogenetically diverse reductive dehalogenase-homologous genes in deep subseafloor sedimentary metagenomes.</title>
        <authorList>
            <person name="Kawai M."/>
            <person name="Futagami T."/>
            <person name="Toyoda A."/>
            <person name="Takaki Y."/>
            <person name="Nishi S."/>
            <person name="Hori S."/>
            <person name="Arai W."/>
            <person name="Tsubouchi T."/>
            <person name="Morono Y."/>
            <person name="Uchiyama I."/>
            <person name="Ito T."/>
            <person name="Fujiyama A."/>
            <person name="Inagaki F."/>
            <person name="Takami H."/>
        </authorList>
    </citation>
    <scope>NUCLEOTIDE SEQUENCE</scope>
    <source>
        <strain evidence="1">Expedition CK06-06</strain>
    </source>
</reference>
<evidence type="ECO:0000313" key="1">
    <source>
        <dbReference type="EMBL" id="GAH62051.1"/>
    </source>
</evidence>
<dbReference type="AlphaFoldDB" id="X1GVW4"/>
<proteinExistence type="predicted"/>
<organism evidence="1">
    <name type="scientific">marine sediment metagenome</name>
    <dbReference type="NCBI Taxonomy" id="412755"/>
    <lineage>
        <taxon>unclassified sequences</taxon>
        <taxon>metagenomes</taxon>
        <taxon>ecological metagenomes</taxon>
    </lineage>
</organism>